<keyword evidence="1" id="KW-0808">Transferase</keyword>
<sequence length="128" mass="15090">MVHSIFPHLHKAIDELDRWFQNGSPSLRIHNSLILWQGTYKYLGITLDRNLRYRDNIKRIRKTTIFYLNAMLRRRSKLSLCNKRTIYIMCIRMVMIHASPVFAYGAPIALNELQVLQNKFCISATNAH</sequence>
<dbReference type="EMBL" id="BGZK01000388">
    <property type="protein sequence ID" value="GBP40805.1"/>
    <property type="molecule type" value="Genomic_DNA"/>
</dbReference>
<dbReference type="AlphaFoldDB" id="A0A4C1VSM2"/>
<keyword evidence="1" id="KW-0695">RNA-directed DNA polymerase</keyword>
<comment type="caution">
    <text evidence="1">The sequence shown here is derived from an EMBL/GenBank/DDBJ whole genome shotgun (WGS) entry which is preliminary data.</text>
</comment>
<keyword evidence="2" id="KW-1185">Reference proteome</keyword>
<evidence type="ECO:0000313" key="1">
    <source>
        <dbReference type="EMBL" id="GBP40805.1"/>
    </source>
</evidence>
<dbReference type="GO" id="GO:0003964">
    <property type="term" value="F:RNA-directed DNA polymerase activity"/>
    <property type="evidence" value="ECO:0007669"/>
    <property type="project" value="UniProtKB-KW"/>
</dbReference>
<gene>
    <name evidence="1" type="ORF">EVAR_87066_1</name>
</gene>
<keyword evidence="1" id="KW-0548">Nucleotidyltransferase</keyword>
<reference evidence="1 2" key="1">
    <citation type="journal article" date="2019" name="Commun. Biol.">
        <title>The bagworm genome reveals a unique fibroin gene that provides high tensile strength.</title>
        <authorList>
            <person name="Kono N."/>
            <person name="Nakamura H."/>
            <person name="Ohtoshi R."/>
            <person name="Tomita M."/>
            <person name="Numata K."/>
            <person name="Arakawa K."/>
        </authorList>
    </citation>
    <scope>NUCLEOTIDE SEQUENCE [LARGE SCALE GENOMIC DNA]</scope>
</reference>
<organism evidence="1 2">
    <name type="scientific">Eumeta variegata</name>
    <name type="common">Bagworm moth</name>
    <name type="synonym">Eumeta japonica</name>
    <dbReference type="NCBI Taxonomy" id="151549"/>
    <lineage>
        <taxon>Eukaryota</taxon>
        <taxon>Metazoa</taxon>
        <taxon>Ecdysozoa</taxon>
        <taxon>Arthropoda</taxon>
        <taxon>Hexapoda</taxon>
        <taxon>Insecta</taxon>
        <taxon>Pterygota</taxon>
        <taxon>Neoptera</taxon>
        <taxon>Endopterygota</taxon>
        <taxon>Lepidoptera</taxon>
        <taxon>Glossata</taxon>
        <taxon>Ditrysia</taxon>
        <taxon>Tineoidea</taxon>
        <taxon>Psychidae</taxon>
        <taxon>Oiketicinae</taxon>
        <taxon>Eumeta</taxon>
    </lineage>
</organism>
<accession>A0A4C1VSM2</accession>
<name>A0A4C1VSM2_EUMVA</name>
<dbReference type="Proteomes" id="UP000299102">
    <property type="component" value="Unassembled WGS sequence"/>
</dbReference>
<protein>
    <submittedName>
        <fullName evidence="1">RNA-directed DNA polymerase from mobile element jockey</fullName>
    </submittedName>
</protein>
<proteinExistence type="predicted"/>
<dbReference type="OrthoDB" id="5534248at2759"/>
<evidence type="ECO:0000313" key="2">
    <source>
        <dbReference type="Proteomes" id="UP000299102"/>
    </source>
</evidence>